<dbReference type="Proteomes" id="UP000059188">
    <property type="component" value="Unassembled WGS sequence"/>
</dbReference>
<name>A0A0B7FFL8_THACB</name>
<accession>A0A0B7FFL8</accession>
<sequence length="117" mass="13165">MHPNAYTPPRIPITRPLLDILEPSPKLRLRSDLDVDLDISLRRCNIYELCLCIPPSLKYNCFFIECAVKLQRFGEKGLNPREIFSASLSFDVGIRLSADDTAVLKGDPTGWAGSREC</sequence>
<gene>
    <name evidence="1" type="ORF">RSOLAG1IB_07480</name>
</gene>
<protein>
    <submittedName>
        <fullName evidence="1">Uncharacterized protein</fullName>
    </submittedName>
</protein>
<organism evidence="1 2">
    <name type="scientific">Thanatephorus cucumeris (strain AG1-IB / isolate 7/3/14)</name>
    <name type="common">Lettuce bottom rot fungus</name>
    <name type="synonym">Rhizoctonia solani</name>
    <dbReference type="NCBI Taxonomy" id="1108050"/>
    <lineage>
        <taxon>Eukaryota</taxon>
        <taxon>Fungi</taxon>
        <taxon>Dikarya</taxon>
        <taxon>Basidiomycota</taxon>
        <taxon>Agaricomycotina</taxon>
        <taxon>Agaricomycetes</taxon>
        <taxon>Cantharellales</taxon>
        <taxon>Ceratobasidiaceae</taxon>
        <taxon>Rhizoctonia</taxon>
        <taxon>Rhizoctonia solani AG-1</taxon>
    </lineage>
</organism>
<proteinExistence type="predicted"/>
<reference evidence="1 2" key="1">
    <citation type="submission" date="2014-11" db="EMBL/GenBank/DDBJ databases">
        <authorList>
            <person name="Wibberg Daniel"/>
        </authorList>
    </citation>
    <scope>NUCLEOTIDE SEQUENCE [LARGE SCALE GENOMIC DNA]</scope>
    <source>
        <strain evidence="1">Rhizoctonia solani AG1-IB 7/3/14</strain>
    </source>
</reference>
<evidence type="ECO:0000313" key="1">
    <source>
        <dbReference type="EMBL" id="CEL54987.1"/>
    </source>
</evidence>
<dbReference type="AlphaFoldDB" id="A0A0B7FFL8"/>
<dbReference type="EMBL" id="LN679118">
    <property type="protein sequence ID" value="CEL54987.1"/>
    <property type="molecule type" value="Genomic_DNA"/>
</dbReference>
<evidence type="ECO:0000313" key="2">
    <source>
        <dbReference type="Proteomes" id="UP000059188"/>
    </source>
</evidence>
<keyword evidence="2" id="KW-1185">Reference proteome</keyword>